<gene>
    <name evidence="2" type="ORF">SAMN06296065_10688</name>
</gene>
<dbReference type="EMBL" id="FXUI01000006">
    <property type="protein sequence ID" value="SMP71959.1"/>
    <property type="molecule type" value="Genomic_DNA"/>
</dbReference>
<dbReference type="RefSeq" id="WP_283406312.1">
    <property type="nucleotide sequence ID" value="NZ_FXUI01000006.1"/>
</dbReference>
<protein>
    <submittedName>
        <fullName evidence="2">Uncharacterized protein</fullName>
    </submittedName>
</protein>
<comment type="caution">
    <text evidence="2">The sequence shown here is derived from an EMBL/GenBank/DDBJ whole genome shotgun (WGS) entry which is preliminary data.</text>
</comment>
<name>A0ABY1QHU9_9SPHN</name>
<dbReference type="Proteomes" id="UP001157910">
    <property type="component" value="Unassembled WGS sequence"/>
</dbReference>
<feature type="chain" id="PRO_5045070198" evidence="1">
    <location>
        <begin position="18"/>
        <end position="161"/>
    </location>
</feature>
<sequence length="161" mass="16846">MHLWPKMLLGTSCAAVLGLVASSLVPTRMTGLDESPLDAYGITLALTGTEADAAPEPVIDADVASGPPYWLFGANAKAEEADYASFDEQLAFSDEENPLRPATHMIGNRPVEMVAEAAEDAAADVQQAEFAEPAVIGPAVLVTAPVQKPPVIILTPPPTIR</sequence>
<evidence type="ECO:0000256" key="1">
    <source>
        <dbReference type="SAM" id="SignalP"/>
    </source>
</evidence>
<keyword evidence="3" id="KW-1185">Reference proteome</keyword>
<reference evidence="2 3" key="1">
    <citation type="submission" date="2017-05" db="EMBL/GenBank/DDBJ databases">
        <authorList>
            <person name="Varghese N."/>
            <person name="Submissions S."/>
        </authorList>
    </citation>
    <scope>NUCLEOTIDE SEQUENCE [LARGE SCALE GENOMIC DNA]</scope>
    <source>
        <strain evidence="2 3">SM16</strain>
    </source>
</reference>
<keyword evidence="1" id="KW-0732">Signal</keyword>
<evidence type="ECO:0000313" key="3">
    <source>
        <dbReference type="Proteomes" id="UP001157910"/>
    </source>
</evidence>
<proteinExistence type="predicted"/>
<accession>A0ABY1QHU9</accession>
<feature type="signal peptide" evidence="1">
    <location>
        <begin position="1"/>
        <end position="17"/>
    </location>
</feature>
<evidence type="ECO:0000313" key="2">
    <source>
        <dbReference type="EMBL" id="SMP71959.1"/>
    </source>
</evidence>
<organism evidence="2 3">
    <name type="scientific">Novosphingobium panipatense</name>
    <dbReference type="NCBI Taxonomy" id="428991"/>
    <lineage>
        <taxon>Bacteria</taxon>
        <taxon>Pseudomonadati</taxon>
        <taxon>Pseudomonadota</taxon>
        <taxon>Alphaproteobacteria</taxon>
        <taxon>Sphingomonadales</taxon>
        <taxon>Sphingomonadaceae</taxon>
        <taxon>Novosphingobium</taxon>
    </lineage>
</organism>